<keyword evidence="3" id="KW-1133">Transmembrane helix</keyword>
<dbReference type="Gene3D" id="2.10.25.10">
    <property type="entry name" value="Laminin"/>
    <property type="match status" value="1"/>
</dbReference>
<feature type="transmembrane region" description="Helical" evidence="3">
    <location>
        <begin position="456"/>
        <end position="479"/>
    </location>
</feature>
<gene>
    <name evidence="5" type="ORF">C0Q70_02994</name>
</gene>
<comment type="caution">
    <text evidence="5">The sequence shown here is derived from an EMBL/GenBank/DDBJ whole genome shotgun (WGS) entry which is preliminary data.</text>
</comment>
<dbReference type="Proteomes" id="UP000245119">
    <property type="component" value="Linkage Group LG2"/>
</dbReference>
<evidence type="ECO:0000313" key="5">
    <source>
        <dbReference type="EMBL" id="PVD36024.1"/>
    </source>
</evidence>
<evidence type="ECO:0000256" key="3">
    <source>
        <dbReference type="SAM" id="Phobius"/>
    </source>
</evidence>
<dbReference type="PROSITE" id="PS01186">
    <property type="entry name" value="EGF_2"/>
    <property type="match status" value="1"/>
</dbReference>
<accession>A0A2T7PRH4</accession>
<keyword evidence="2" id="KW-1015">Disulfide bond</keyword>
<dbReference type="Gene3D" id="2.60.40.4100">
    <property type="entry name" value="Zona pellucida, ZP-C domain"/>
    <property type="match status" value="1"/>
</dbReference>
<dbReference type="AlphaFoldDB" id="A0A2T7PRH4"/>
<keyword evidence="1" id="KW-0732">Signal</keyword>
<dbReference type="SMART" id="SM00241">
    <property type="entry name" value="ZP"/>
    <property type="match status" value="1"/>
</dbReference>
<evidence type="ECO:0000313" key="6">
    <source>
        <dbReference type="Proteomes" id="UP000245119"/>
    </source>
</evidence>
<dbReference type="OrthoDB" id="10457594at2759"/>
<keyword evidence="6" id="KW-1185">Reference proteome</keyword>
<feature type="domain" description="ZP" evidence="4">
    <location>
        <begin position="94"/>
        <end position="360"/>
    </location>
</feature>
<name>A0A2T7PRH4_POMCA</name>
<dbReference type="InterPro" id="IPR042235">
    <property type="entry name" value="ZP-C_dom"/>
</dbReference>
<evidence type="ECO:0000259" key="4">
    <source>
        <dbReference type="PROSITE" id="PS51034"/>
    </source>
</evidence>
<dbReference type="PROSITE" id="PS51034">
    <property type="entry name" value="ZP_2"/>
    <property type="match status" value="1"/>
</dbReference>
<dbReference type="InterPro" id="IPR000742">
    <property type="entry name" value="EGF"/>
</dbReference>
<dbReference type="InterPro" id="IPR051962">
    <property type="entry name" value="Cuticlin"/>
</dbReference>
<dbReference type="PROSITE" id="PS00022">
    <property type="entry name" value="EGF_1"/>
    <property type="match status" value="2"/>
</dbReference>
<reference evidence="5 6" key="1">
    <citation type="submission" date="2018-04" db="EMBL/GenBank/DDBJ databases">
        <title>The genome of golden apple snail Pomacea canaliculata provides insight into stress tolerance and invasive adaptation.</title>
        <authorList>
            <person name="Liu C."/>
            <person name="Liu B."/>
            <person name="Ren Y."/>
            <person name="Zhang Y."/>
            <person name="Wang H."/>
            <person name="Li S."/>
            <person name="Jiang F."/>
            <person name="Yin L."/>
            <person name="Zhang G."/>
            <person name="Qian W."/>
            <person name="Fan W."/>
        </authorList>
    </citation>
    <scope>NUCLEOTIDE SEQUENCE [LARGE SCALE GENOMIC DNA]</scope>
    <source>
        <strain evidence="5">SZHN2017</strain>
        <tissue evidence="5">Muscle</tissue>
    </source>
</reference>
<sequence length="516" mass="57636">MTQLWSVQAAYNCNRPGSKCAHGTCDFKNECTCLRGYTGFMCDLETSRQASSCPDNVPCKSGRCIQDTKGTITGCHCDHDYYGAACTKPRYTLECFYDRMLMGLNPIGFKGHIRYIDRLTSSSCDFKPISELKAAGIADFGGVDWEGYGGMALHKKDPCSGDATYSSTHGFDVYTRKLVVQYYDRVYVNLDEIVTMICAVEKNNPVNVMKSVFTAPLEDGFLDKPQVRGVGNHFVFSLHKSADDAQITDGETLGVGALVFLKVKIREHSPFSTLIIESCTADDGNGTNQTSYTFHEQGCPVEPVGQWIMKPNAKEFQLYFKIFRFEATNQLRITCVVKGCSSWDSPSCSISQCSHVDRRRRRSIERTDEDPVDAIRSRRKSLRHTRAAVASAAPESKKGIVLPEKKEDESVKNLNSSEVIRLTVVITDKKKHEQSGVVIREVSAPSFQACTLSFEFWTLMIGMAVVIVALTATTVSCALKQKKLKARRKRKDKKAIKVALNSIKKMHMSSLPWSYY</sequence>
<evidence type="ECO:0000256" key="1">
    <source>
        <dbReference type="ARBA" id="ARBA00022729"/>
    </source>
</evidence>
<proteinExistence type="predicted"/>
<dbReference type="EMBL" id="PZQS01000002">
    <property type="protein sequence ID" value="PVD36024.1"/>
    <property type="molecule type" value="Genomic_DNA"/>
</dbReference>
<dbReference type="PANTHER" id="PTHR22907">
    <property type="entry name" value="GH04558P"/>
    <property type="match status" value="1"/>
</dbReference>
<organism evidence="5 6">
    <name type="scientific">Pomacea canaliculata</name>
    <name type="common">Golden apple snail</name>
    <dbReference type="NCBI Taxonomy" id="400727"/>
    <lineage>
        <taxon>Eukaryota</taxon>
        <taxon>Metazoa</taxon>
        <taxon>Spiralia</taxon>
        <taxon>Lophotrochozoa</taxon>
        <taxon>Mollusca</taxon>
        <taxon>Gastropoda</taxon>
        <taxon>Caenogastropoda</taxon>
        <taxon>Architaenioglossa</taxon>
        <taxon>Ampullarioidea</taxon>
        <taxon>Ampullariidae</taxon>
        <taxon>Pomacea</taxon>
    </lineage>
</organism>
<dbReference type="InterPro" id="IPR001507">
    <property type="entry name" value="ZP_dom"/>
</dbReference>
<keyword evidence="3" id="KW-0812">Transmembrane</keyword>
<dbReference type="Pfam" id="PF00100">
    <property type="entry name" value="Zona_pellucida"/>
    <property type="match status" value="1"/>
</dbReference>
<dbReference type="PANTHER" id="PTHR22907:SF54">
    <property type="entry name" value="GH04558P"/>
    <property type="match status" value="1"/>
</dbReference>
<dbReference type="InterPro" id="IPR055355">
    <property type="entry name" value="ZP-C"/>
</dbReference>
<evidence type="ECO:0000256" key="2">
    <source>
        <dbReference type="ARBA" id="ARBA00023157"/>
    </source>
</evidence>
<protein>
    <recommendedName>
        <fullName evidence="4">ZP domain-containing protein</fullName>
    </recommendedName>
</protein>
<keyword evidence="3" id="KW-0472">Membrane</keyword>